<evidence type="ECO:0000313" key="2">
    <source>
        <dbReference type="Proteomes" id="UP000261640"/>
    </source>
</evidence>
<proteinExistence type="predicted"/>
<dbReference type="Ensembl" id="ENSMAMT00000054673.1">
    <property type="protein sequence ID" value="ENSMAMP00000040201.1"/>
    <property type="gene ID" value="ENSMAMG00000025066.1"/>
</dbReference>
<dbReference type="Proteomes" id="UP000261640">
    <property type="component" value="Unplaced"/>
</dbReference>
<name>A0A7N8X5Q8_9TELE</name>
<sequence length="97" mass="9886">RCYTCGDAGSTSCTTIITCPDTINQFSHLFFAGVNLVAKGCQSSLTCSPDMNCCEGDLCNSDIPTGSSAISTGSSAIPTGSSVFLLLVSSAITSLFL</sequence>
<accession>A0A7N8X5Q8</accession>
<dbReference type="GeneTree" id="ENSGT01140000283389"/>
<dbReference type="AlphaFoldDB" id="A0A7N8X5Q8"/>
<evidence type="ECO:0000313" key="1">
    <source>
        <dbReference type="Ensembl" id="ENSMAMP00000046492.1"/>
    </source>
</evidence>
<dbReference type="SUPFAM" id="SSF57302">
    <property type="entry name" value="Snake toxin-like"/>
    <property type="match status" value="1"/>
</dbReference>
<keyword evidence="2" id="KW-1185">Reference proteome</keyword>
<evidence type="ECO:0008006" key="3">
    <source>
        <dbReference type="Google" id="ProtNLM"/>
    </source>
</evidence>
<reference evidence="1" key="1">
    <citation type="submission" date="2025-05" db="UniProtKB">
        <authorList>
            <consortium name="Ensembl"/>
        </authorList>
    </citation>
    <scope>IDENTIFICATION</scope>
</reference>
<dbReference type="InterPro" id="IPR045860">
    <property type="entry name" value="Snake_toxin-like_sf"/>
</dbReference>
<organism evidence="1 2">
    <name type="scientific">Mastacembelus armatus</name>
    <name type="common">zig-zag eel</name>
    <dbReference type="NCBI Taxonomy" id="205130"/>
    <lineage>
        <taxon>Eukaryota</taxon>
        <taxon>Metazoa</taxon>
        <taxon>Chordata</taxon>
        <taxon>Craniata</taxon>
        <taxon>Vertebrata</taxon>
        <taxon>Euteleostomi</taxon>
        <taxon>Actinopterygii</taxon>
        <taxon>Neopterygii</taxon>
        <taxon>Teleostei</taxon>
        <taxon>Neoteleostei</taxon>
        <taxon>Acanthomorphata</taxon>
        <taxon>Anabantaria</taxon>
        <taxon>Synbranchiformes</taxon>
        <taxon>Mastacembelidae</taxon>
        <taxon>Mastacembelus</taxon>
    </lineage>
</organism>
<dbReference type="Ensembl" id="ENSMAMT00000058180.1">
    <property type="protein sequence ID" value="ENSMAMP00000046492.1"/>
    <property type="gene ID" value="ENSMAMG00000028188.1"/>
</dbReference>
<protein>
    <recommendedName>
        <fullName evidence="3">UPAR/Ly6 domain-containing protein</fullName>
    </recommendedName>
</protein>